<dbReference type="Gene3D" id="1.20.1200.10">
    <property type="entry name" value="Cobalamin adenosyltransferase-like"/>
    <property type="match status" value="1"/>
</dbReference>
<evidence type="ECO:0000256" key="6">
    <source>
        <dbReference type="ARBA" id="ARBA00022679"/>
    </source>
</evidence>
<evidence type="ECO:0000256" key="13">
    <source>
        <dbReference type="ARBA" id="ARBA00048692"/>
    </source>
</evidence>
<dbReference type="GO" id="GO:0005524">
    <property type="term" value="F:ATP binding"/>
    <property type="evidence" value="ECO:0007669"/>
    <property type="project" value="UniProtKB-UniRule"/>
</dbReference>
<keyword evidence="5 14" id="KW-0169">Cobalamin biosynthesis</keyword>
<dbReference type="PANTHER" id="PTHR12213:SF0">
    <property type="entry name" value="CORRINOID ADENOSYLTRANSFERASE MMAB"/>
    <property type="match status" value="1"/>
</dbReference>
<evidence type="ECO:0000256" key="1">
    <source>
        <dbReference type="ARBA" id="ARBA00005121"/>
    </source>
</evidence>
<dbReference type="RefSeq" id="WP_114927885.1">
    <property type="nucleotide sequence ID" value="NZ_CP031229.1"/>
</dbReference>
<evidence type="ECO:0000256" key="4">
    <source>
        <dbReference type="ARBA" id="ARBA00020963"/>
    </source>
</evidence>
<feature type="domain" description="Cobalamin adenosyltransferase-like" evidence="16">
    <location>
        <begin position="7"/>
        <end position="187"/>
    </location>
</feature>
<dbReference type="UniPathway" id="UPA00148">
    <property type="reaction ID" value="UER00233"/>
</dbReference>
<evidence type="ECO:0000313" key="17">
    <source>
        <dbReference type="EMBL" id="AXH96120.1"/>
    </source>
</evidence>
<dbReference type="EC" id="2.5.1.17" evidence="3 14"/>
<dbReference type="InterPro" id="IPR036451">
    <property type="entry name" value="CblAdoTrfase-like_sf"/>
</dbReference>
<dbReference type="NCBIfam" id="TIGR00636">
    <property type="entry name" value="PduO_Nterm"/>
    <property type="match status" value="1"/>
</dbReference>
<evidence type="ECO:0000256" key="8">
    <source>
        <dbReference type="ARBA" id="ARBA00022840"/>
    </source>
</evidence>
<evidence type="ECO:0000259" key="16">
    <source>
        <dbReference type="Pfam" id="PF01923"/>
    </source>
</evidence>
<evidence type="ECO:0000256" key="10">
    <source>
        <dbReference type="ARBA" id="ARBA00033334"/>
    </source>
</evidence>
<feature type="compositionally biased region" description="Low complexity" evidence="15">
    <location>
        <begin position="212"/>
        <end position="223"/>
    </location>
</feature>
<evidence type="ECO:0000256" key="14">
    <source>
        <dbReference type="RuleBase" id="RU366026"/>
    </source>
</evidence>
<dbReference type="GO" id="GO:0009236">
    <property type="term" value="P:cobalamin biosynthetic process"/>
    <property type="evidence" value="ECO:0007669"/>
    <property type="project" value="UniProtKB-UniRule"/>
</dbReference>
<evidence type="ECO:0000256" key="11">
    <source>
        <dbReference type="ARBA" id="ARBA00033354"/>
    </source>
</evidence>
<keyword evidence="7 14" id="KW-0547">Nucleotide-binding</keyword>
<evidence type="ECO:0000256" key="2">
    <source>
        <dbReference type="ARBA" id="ARBA00007487"/>
    </source>
</evidence>
<evidence type="ECO:0000256" key="5">
    <source>
        <dbReference type="ARBA" id="ARBA00022573"/>
    </source>
</evidence>
<keyword evidence="6 14" id="KW-0808">Transferase</keyword>
<comment type="catalytic activity">
    <reaction evidence="12 14">
        <text>2 cob(II)yrinate a,c diamide + reduced [electron-transfer flavoprotein] + 2 ATP = 2 adenosylcob(III)yrinate a,c-diamide + 2 triphosphate + oxidized [electron-transfer flavoprotein] + 3 H(+)</text>
        <dbReference type="Rhea" id="RHEA:11528"/>
        <dbReference type="Rhea" id="RHEA-COMP:10685"/>
        <dbReference type="Rhea" id="RHEA-COMP:10686"/>
        <dbReference type="ChEBI" id="CHEBI:15378"/>
        <dbReference type="ChEBI" id="CHEBI:18036"/>
        <dbReference type="ChEBI" id="CHEBI:30616"/>
        <dbReference type="ChEBI" id="CHEBI:57692"/>
        <dbReference type="ChEBI" id="CHEBI:58307"/>
        <dbReference type="ChEBI" id="CHEBI:58503"/>
        <dbReference type="ChEBI" id="CHEBI:58537"/>
        <dbReference type="EC" id="2.5.1.17"/>
    </reaction>
</comment>
<dbReference type="Pfam" id="PF01923">
    <property type="entry name" value="Cob_adeno_trans"/>
    <property type="match status" value="1"/>
</dbReference>
<keyword evidence="8 14" id="KW-0067">ATP-binding</keyword>
<comment type="similarity">
    <text evidence="2 14">Belongs to the Cob(I)alamin adenosyltransferase family.</text>
</comment>
<dbReference type="OrthoDB" id="9778896at2"/>
<evidence type="ECO:0000256" key="9">
    <source>
        <dbReference type="ARBA" id="ARBA00031529"/>
    </source>
</evidence>
<proteinExistence type="inferred from homology"/>
<comment type="catalytic activity">
    <reaction evidence="13 14">
        <text>2 cob(II)alamin + reduced [electron-transfer flavoprotein] + 2 ATP = 2 adenosylcob(III)alamin + 2 triphosphate + oxidized [electron-transfer flavoprotein] + 3 H(+)</text>
        <dbReference type="Rhea" id="RHEA:28671"/>
        <dbReference type="Rhea" id="RHEA-COMP:10685"/>
        <dbReference type="Rhea" id="RHEA-COMP:10686"/>
        <dbReference type="ChEBI" id="CHEBI:15378"/>
        <dbReference type="ChEBI" id="CHEBI:16304"/>
        <dbReference type="ChEBI" id="CHEBI:18036"/>
        <dbReference type="ChEBI" id="CHEBI:18408"/>
        <dbReference type="ChEBI" id="CHEBI:30616"/>
        <dbReference type="ChEBI" id="CHEBI:57692"/>
        <dbReference type="ChEBI" id="CHEBI:58307"/>
        <dbReference type="EC" id="2.5.1.17"/>
    </reaction>
</comment>
<evidence type="ECO:0000256" key="15">
    <source>
        <dbReference type="SAM" id="MobiDB-lite"/>
    </source>
</evidence>
<evidence type="ECO:0000256" key="3">
    <source>
        <dbReference type="ARBA" id="ARBA00012454"/>
    </source>
</evidence>
<dbReference type="InterPro" id="IPR029499">
    <property type="entry name" value="PduO-typ"/>
</dbReference>
<feature type="region of interest" description="Disordered" evidence="15">
    <location>
        <begin position="193"/>
        <end position="233"/>
    </location>
</feature>
<comment type="pathway">
    <text evidence="1 14">Cofactor biosynthesis; adenosylcobalamin biosynthesis; adenosylcobalamin from cob(II)yrinate a,c-diamide: step 2/7.</text>
</comment>
<dbReference type="EMBL" id="CP031229">
    <property type="protein sequence ID" value="AXH96120.1"/>
    <property type="molecule type" value="Genomic_DNA"/>
</dbReference>
<dbReference type="GO" id="GO:0008817">
    <property type="term" value="F:corrinoid adenosyltransferase activity"/>
    <property type="evidence" value="ECO:0007669"/>
    <property type="project" value="UniProtKB-UniRule"/>
</dbReference>
<dbReference type="KEGG" id="orn:DV701_08240"/>
<dbReference type="AlphaFoldDB" id="A0A345NM62"/>
<name>A0A345NM62_9MICO</name>
<keyword evidence="18" id="KW-1185">Reference proteome</keyword>
<sequence length="233" mass="25052">MVNVTRVYTRTGDDGTTALGDLGRTSKNDPRLAAYADTDETNSFLGVALACGNLPRDVQEVLTRIQNDLFDVGADLAMPLRASYEWEPLRTQPGWVEELEADCDRFNAGLDKLRSFILPGGTPGSAHLHVARTVSRRAERAAWAALDAHGDQPAADGDPKGVGGVNPLAAKYLNRLSDLLFILARVANRSGEGDVLWRPGGNRPELTPPPSRAQRAAARAGARQTDDPIDDDA</sequence>
<dbReference type="Proteomes" id="UP000253790">
    <property type="component" value="Chromosome"/>
</dbReference>
<evidence type="ECO:0000256" key="7">
    <source>
        <dbReference type="ARBA" id="ARBA00022741"/>
    </source>
</evidence>
<organism evidence="17 18">
    <name type="scientific">Ornithinimicrobium avium</name>
    <dbReference type="NCBI Taxonomy" id="2283195"/>
    <lineage>
        <taxon>Bacteria</taxon>
        <taxon>Bacillati</taxon>
        <taxon>Actinomycetota</taxon>
        <taxon>Actinomycetes</taxon>
        <taxon>Micrococcales</taxon>
        <taxon>Ornithinimicrobiaceae</taxon>
        <taxon>Ornithinimicrobium</taxon>
    </lineage>
</organism>
<dbReference type="PANTHER" id="PTHR12213">
    <property type="entry name" value="CORRINOID ADENOSYLTRANSFERASE"/>
    <property type="match status" value="1"/>
</dbReference>
<dbReference type="InterPro" id="IPR016030">
    <property type="entry name" value="CblAdoTrfase-like"/>
</dbReference>
<dbReference type="SUPFAM" id="SSF89028">
    <property type="entry name" value="Cobalamin adenosyltransferase-like"/>
    <property type="match status" value="1"/>
</dbReference>
<protein>
    <recommendedName>
        <fullName evidence="4 14">Corrinoid adenosyltransferase</fullName>
        <ecNumber evidence="3 14">2.5.1.17</ecNumber>
    </recommendedName>
    <alternativeName>
        <fullName evidence="9 14">Cob(II)alamin adenosyltransferase</fullName>
    </alternativeName>
    <alternativeName>
        <fullName evidence="11 14">Cob(II)yrinic acid a,c-diamide adenosyltransferase</fullName>
    </alternativeName>
    <alternativeName>
        <fullName evidence="10 14">Cobinamide/cobalamin adenosyltransferase</fullName>
    </alternativeName>
</protein>
<evidence type="ECO:0000313" key="18">
    <source>
        <dbReference type="Proteomes" id="UP000253790"/>
    </source>
</evidence>
<evidence type="ECO:0000256" key="12">
    <source>
        <dbReference type="ARBA" id="ARBA00048555"/>
    </source>
</evidence>
<gene>
    <name evidence="17" type="ORF">DV701_08240</name>
</gene>
<accession>A0A345NM62</accession>
<reference evidence="17 18" key="1">
    <citation type="submission" date="2018-07" db="EMBL/GenBank/DDBJ databases">
        <title>Complete genome sequencing of Ornithinimicrobium sp. AMA3305.</title>
        <authorList>
            <person name="Bae J.-W."/>
        </authorList>
    </citation>
    <scope>NUCLEOTIDE SEQUENCE [LARGE SCALE GENOMIC DNA]</scope>
    <source>
        <strain evidence="17 18">AMA3305</strain>
    </source>
</reference>